<name>A0ABR4G0W9_9EURO</name>
<evidence type="ECO:0000313" key="2">
    <source>
        <dbReference type="EMBL" id="KAL2789151.1"/>
    </source>
</evidence>
<reference evidence="2 3" key="1">
    <citation type="submission" date="2024-07" db="EMBL/GenBank/DDBJ databases">
        <title>Section-level genome sequencing and comparative genomics of Aspergillus sections Usti and Cavernicolus.</title>
        <authorList>
            <consortium name="Lawrence Berkeley National Laboratory"/>
            <person name="Nybo J.L."/>
            <person name="Vesth T.C."/>
            <person name="Theobald S."/>
            <person name="Frisvad J.C."/>
            <person name="Larsen T.O."/>
            <person name="Kjaerboelling I."/>
            <person name="Rothschild-Mancinelli K."/>
            <person name="Lyhne E.K."/>
            <person name="Kogle M.E."/>
            <person name="Barry K."/>
            <person name="Clum A."/>
            <person name="Na H."/>
            <person name="Ledsgaard L."/>
            <person name="Lin J."/>
            <person name="Lipzen A."/>
            <person name="Kuo A."/>
            <person name="Riley R."/>
            <person name="Mondo S."/>
            <person name="Labutti K."/>
            <person name="Haridas S."/>
            <person name="Pangalinan J."/>
            <person name="Salamov A.A."/>
            <person name="Simmons B.A."/>
            <person name="Magnuson J.K."/>
            <person name="Chen J."/>
            <person name="Drula E."/>
            <person name="Henrissat B."/>
            <person name="Wiebenga A."/>
            <person name="Lubbers R.J."/>
            <person name="Gomes A.C."/>
            <person name="Makela M.R."/>
            <person name="Stajich J."/>
            <person name="Grigoriev I.V."/>
            <person name="Mortensen U.H."/>
            <person name="De Vries R.P."/>
            <person name="Baker S.E."/>
            <person name="Andersen M.R."/>
        </authorList>
    </citation>
    <scope>NUCLEOTIDE SEQUENCE [LARGE SCALE GENOMIC DNA]</scope>
    <source>
        <strain evidence="2 3">CBS 209.92</strain>
    </source>
</reference>
<keyword evidence="1" id="KW-0732">Signal</keyword>
<feature type="signal peptide" evidence="1">
    <location>
        <begin position="1"/>
        <end position="17"/>
    </location>
</feature>
<accession>A0ABR4G0W9</accession>
<dbReference type="EMBL" id="JBFTWV010000068">
    <property type="protein sequence ID" value="KAL2789151.1"/>
    <property type="molecule type" value="Genomic_DNA"/>
</dbReference>
<evidence type="ECO:0000313" key="3">
    <source>
        <dbReference type="Proteomes" id="UP001610563"/>
    </source>
</evidence>
<sequence length="120" mass="12962">MVRIGLDLLSWPALGMAASSMPAPLCLCGCLDIGGSRAQPADRRGIVATSMFLLGTGKARWAFDIVLHALSWLASKHAKVLCQGEILRPMPRSMPVGYALLTLLTPRGIAERRLRGHHYG</sequence>
<evidence type="ECO:0000256" key="1">
    <source>
        <dbReference type="SAM" id="SignalP"/>
    </source>
</evidence>
<protein>
    <submittedName>
        <fullName evidence="2">Uncharacterized protein</fullName>
    </submittedName>
</protein>
<gene>
    <name evidence="2" type="ORF">BJX66DRAFT_307406</name>
</gene>
<keyword evidence="3" id="KW-1185">Reference proteome</keyword>
<proteinExistence type="predicted"/>
<comment type="caution">
    <text evidence="2">The sequence shown here is derived from an EMBL/GenBank/DDBJ whole genome shotgun (WGS) entry which is preliminary data.</text>
</comment>
<organism evidence="2 3">
    <name type="scientific">Aspergillus keveii</name>
    <dbReference type="NCBI Taxonomy" id="714993"/>
    <lineage>
        <taxon>Eukaryota</taxon>
        <taxon>Fungi</taxon>
        <taxon>Dikarya</taxon>
        <taxon>Ascomycota</taxon>
        <taxon>Pezizomycotina</taxon>
        <taxon>Eurotiomycetes</taxon>
        <taxon>Eurotiomycetidae</taxon>
        <taxon>Eurotiales</taxon>
        <taxon>Aspergillaceae</taxon>
        <taxon>Aspergillus</taxon>
        <taxon>Aspergillus subgen. Nidulantes</taxon>
    </lineage>
</organism>
<feature type="chain" id="PRO_5046854190" evidence="1">
    <location>
        <begin position="18"/>
        <end position="120"/>
    </location>
</feature>
<dbReference type="Proteomes" id="UP001610563">
    <property type="component" value="Unassembled WGS sequence"/>
</dbReference>